<feature type="compositionally biased region" description="Basic residues" evidence="1">
    <location>
        <begin position="1"/>
        <end position="11"/>
    </location>
</feature>
<name>A0AAV1XT68_LUPLU</name>
<keyword evidence="3" id="KW-1185">Reference proteome</keyword>
<dbReference type="Proteomes" id="UP001497480">
    <property type="component" value="Unassembled WGS sequence"/>
</dbReference>
<dbReference type="AlphaFoldDB" id="A0AAV1XT68"/>
<organism evidence="2 3">
    <name type="scientific">Lupinus luteus</name>
    <name type="common">European yellow lupine</name>
    <dbReference type="NCBI Taxonomy" id="3873"/>
    <lineage>
        <taxon>Eukaryota</taxon>
        <taxon>Viridiplantae</taxon>
        <taxon>Streptophyta</taxon>
        <taxon>Embryophyta</taxon>
        <taxon>Tracheophyta</taxon>
        <taxon>Spermatophyta</taxon>
        <taxon>Magnoliopsida</taxon>
        <taxon>eudicotyledons</taxon>
        <taxon>Gunneridae</taxon>
        <taxon>Pentapetalae</taxon>
        <taxon>rosids</taxon>
        <taxon>fabids</taxon>
        <taxon>Fabales</taxon>
        <taxon>Fabaceae</taxon>
        <taxon>Papilionoideae</taxon>
        <taxon>50 kb inversion clade</taxon>
        <taxon>genistoids sensu lato</taxon>
        <taxon>core genistoids</taxon>
        <taxon>Genisteae</taxon>
        <taxon>Lupinus</taxon>
    </lineage>
</organism>
<feature type="region of interest" description="Disordered" evidence="1">
    <location>
        <begin position="165"/>
        <end position="200"/>
    </location>
</feature>
<feature type="region of interest" description="Disordered" evidence="1">
    <location>
        <begin position="1"/>
        <end position="24"/>
    </location>
</feature>
<proteinExistence type="predicted"/>
<dbReference type="EMBL" id="CAXHTB010000018">
    <property type="protein sequence ID" value="CAL0324859.1"/>
    <property type="molecule type" value="Genomic_DNA"/>
</dbReference>
<reference evidence="2 3" key="1">
    <citation type="submission" date="2024-03" db="EMBL/GenBank/DDBJ databases">
        <authorList>
            <person name="Martinez-Hernandez J."/>
        </authorList>
    </citation>
    <scope>NUCLEOTIDE SEQUENCE [LARGE SCALE GENOMIC DNA]</scope>
</reference>
<feature type="compositionally biased region" description="Basic and acidic residues" evidence="1">
    <location>
        <begin position="165"/>
        <end position="181"/>
    </location>
</feature>
<gene>
    <name evidence="2" type="ORF">LLUT_LOCUS25919</name>
</gene>
<evidence type="ECO:0000313" key="2">
    <source>
        <dbReference type="EMBL" id="CAL0324859.1"/>
    </source>
</evidence>
<evidence type="ECO:0000313" key="3">
    <source>
        <dbReference type="Proteomes" id="UP001497480"/>
    </source>
</evidence>
<sequence>MASSSKSKKQHTNACQRSQGTTSLESDPLDLTRLLANDEQHKIFEEHFHGRTIFTPKYGNIVKFEIEDFLFPYVLRQQNHFYFYRETNDIYPELVQINWTKMIMRKMWNVRGTQSPLPYVIFITNILEHFGVSANGETKVPLNLCESKIDVEVVHKMCFSADHRDHSGRTYRHRSDREHAPADQTEPNPPTPQPSEFHAQSSSFDVMPTNQMIIDELLSLRGYITNQMDAFNTQNQPIQFELHCLSSKLSSMDVDEDSSELES</sequence>
<comment type="caution">
    <text evidence="2">The sequence shown here is derived from an EMBL/GenBank/DDBJ whole genome shotgun (WGS) entry which is preliminary data.</text>
</comment>
<evidence type="ECO:0000256" key="1">
    <source>
        <dbReference type="SAM" id="MobiDB-lite"/>
    </source>
</evidence>
<protein>
    <submittedName>
        <fullName evidence="2">Uncharacterized protein</fullName>
    </submittedName>
</protein>
<accession>A0AAV1XT68</accession>
<feature type="compositionally biased region" description="Polar residues" evidence="1">
    <location>
        <begin position="12"/>
        <end position="24"/>
    </location>
</feature>